<dbReference type="InterPro" id="IPR036383">
    <property type="entry name" value="TSP1_rpt_sf"/>
</dbReference>
<dbReference type="InterPro" id="IPR000884">
    <property type="entry name" value="TSP1_rpt"/>
</dbReference>
<dbReference type="PROSITE" id="PS50092">
    <property type="entry name" value="TSP1"/>
    <property type="match status" value="2"/>
</dbReference>
<gene>
    <name evidence="1" type="ORF">OKIOD_LOCUS2691</name>
</gene>
<dbReference type="SMART" id="SM00209">
    <property type="entry name" value="TSP1"/>
    <property type="match status" value="2"/>
</dbReference>
<protein>
    <submittedName>
        <fullName evidence="1">Oidioi.mRNA.OKI2018_I69.PAR.g11133.t1.cds</fullName>
    </submittedName>
</protein>
<organism evidence="1 2">
    <name type="scientific">Oikopleura dioica</name>
    <name type="common">Tunicate</name>
    <dbReference type="NCBI Taxonomy" id="34765"/>
    <lineage>
        <taxon>Eukaryota</taxon>
        <taxon>Metazoa</taxon>
        <taxon>Chordata</taxon>
        <taxon>Tunicata</taxon>
        <taxon>Appendicularia</taxon>
        <taxon>Copelata</taxon>
        <taxon>Oikopleuridae</taxon>
        <taxon>Oikopleura</taxon>
    </lineage>
</organism>
<name>A0ABN7RU72_OIKDI</name>
<dbReference type="EMBL" id="OU015568">
    <property type="protein sequence ID" value="CAG5086185.1"/>
    <property type="molecule type" value="Genomic_DNA"/>
</dbReference>
<accession>A0ABN7RU72</accession>
<dbReference type="Proteomes" id="UP001158576">
    <property type="component" value="Chromosome PAR"/>
</dbReference>
<proteinExistence type="predicted"/>
<sequence length="313" mass="34941">MKFTSAALLVSVAEGAYPAIRDLVVVKPPVNSEGTCGEKSLWAAWKQTSDCCNGPVKQRIYYERTCKNTDCECYGATTAYVPCSTSCYTTPTPAPTQPTTFCYWTGWSEWESAEQSCQQTALRSCQTNSYDKNCCEGSPYKNRPIPGCNFNGKIWGDWSNWSDCVGNVSTRRRDCVSSNPDLCQGYLTTQRSCGTSLRIWGDWSAWSSCYDSKKTRTRSCVANDASICQGTLSVVEPCNSTRNPTTPFDASFCTFMNRWSLSWCLNYNIKCSSWLTNNYAQKGLACASRTWGFNQAQIDRMFSIFGVYLTSSP</sequence>
<evidence type="ECO:0000313" key="1">
    <source>
        <dbReference type="EMBL" id="CAG5086185.1"/>
    </source>
</evidence>
<keyword evidence="2" id="KW-1185">Reference proteome</keyword>
<evidence type="ECO:0000313" key="2">
    <source>
        <dbReference type="Proteomes" id="UP001158576"/>
    </source>
</evidence>
<dbReference type="SUPFAM" id="SSF82895">
    <property type="entry name" value="TSP-1 type 1 repeat"/>
    <property type="match status" value="2"/>
</dbReference>
<reference evidence="1 2" key="1">
    <citation type="submission" date="2021-04" db="EMBL/GenBank/DDBJ databases">
        <authorList>
            <person name="Bliznina A."/>
        </authorList>
    </citation>
    <scope>NUCLEOTIDE SEQUENCE [LARGE SCALE GENOMIC DNA]</scope>
</reference>